<feature type="signal peptide" evidence="1">
    <location>
        <begin position="1"/>
        <end position="19"/>
    </location>
</feature>
<feature type="chain" id="PRO_5043459814" description="Peroxiredoxin" evidence="1">
    <location>
        <begin position="20"/>
        <end position="185"/>
    </location>
</feature>
<keyword evidence="1" id="KW-0732">Signal</keyword>
<protein>
    <recommendedName>
        <fullName evidence="4">Peroxiredoxin</fullName>
    </recommendedName>
</protein>
<keyword evidence="2" id="KW-0614">Plasmid</keyword>
<proteinExistence type="predicted"/>
<dbReference type="KEGG" id="fax:FUAX_46140"/>
<evidence type="ECO:0000256" key="1">
    <source>
        <dbReference type="SAM" id="SignalP"/>
    </source>
</evidence>
<geneLocation type="plasmid" evidence="2 3">
    <name>pFA3</name>
</geneLocation>
<dbReference type="Pfam" id="PF09695">
    <property type="entry name" value="YtfJ_HI0045"/>
    <property type="match status" value="1"/>
</dbReference>
<keyword evidence="3" id="KW-1185">Reference proteome</keyword>
<dbReference type="Proteomes" id="UP001348817">
    <property type="component" value="Plasmid pFA3"/>
</dbReference>
<accession>A0AAU9CYZ0</accession>
<evidence type="ECO:0008006" key="4">
    <source>
        <dbReference type="Google" id="ProtNLM"/>
    </source>
</evidence>
<evidence type="ECO:0000313" key="2">
    <source>
        <dbReference type="EMBL" id="BDD12182.1"/>
    </source>
</evidence>
<sequence length="185" mass="21239">MRNVILILILTLSAQLTFAQDTTLKVGDKVENVEIRDSKNKPVVLPSFGEKNLLIFYADPDKPDKNKYFIDQLEALKLPKDIDFFCFGIVNLKDTALPNGLVRWAVRIKERAYKEQKPTILTDPKHILKKAWNLGDVNNCMTMILIDKSGEILYYQAEELNREQSDHLIGIITEITGHEQRIAKK</sequence>
<evidence type="ECO:0000313" key="3">
    <source>
        <dbReference type="Proteomes" id="UP001348817"/>
    </source>
</evidence>
<name>A0AAU9CYZ0_9BACT</name>
<organism evidence="2 3">
    <name type="scientific">Fulvitalea axinellae</name>
    <dbReference type="NCBI Taxonomy" id="1182444"/>
    <lineage>
        <taxon>Bacteria</taxon>
        <taxon>Pseudomonadati</taxon>
        <taxon>Bacteroidota</taxon>
        <taxon>Cytophagia</taxon>
        <taxon>Cytophagales</taxon>
        <taxon>Persicobacteraceae</taxon>
        <taxon>Fulvitalea</taxon>
    </lineage>
</organism>
<reference evidence="2 3" key="1">
    <citation type="submission" date="2021-12" db="EMBL/GenBank/DDBJ databases">
        <title>Genome sequencing of bacteria with rrn-lacking chromosome and rrn-plasmid.</title>
        <authorList>
            <person name="Anda M."/>
            <person name="Iwasaki W."/>
        </authorList>
    </citation>
    <scope>NUCLEOTIDE SEQUENCE [LARGE SCALE GENOMIC DNA]</scope>
    <source>
        <strain evidence="2 3">DSM 100852</strain>
        <plasmid evidence="2 3">pFA3</plasmid>
    </source>
</reference>
<dbReference type="EMBL" id="AP025317">
    <property type="protein sequence ID" value="BDD12182.1"/>
    <property type="molecule type" value="Genomic_DNA"/>
</dbReference>
<dbReference type="AlphaFoldDB" id="A0AAU9CYZ0"/>
<gene>
    <name evidence="2" type="ORF">FUAX_46140</name>
</gene>
<dbReference type="InterPro" id="IPR006513">
    <property type="entry name" value="YtfJ_HI0045"/>
</dbReference>
<dbReference type="RefSeq" id="WP_338395326.1">
    <property type="nucleotide sequence ID" value="NZ_AP025317.1"/>
</dbReference>
<dbReference type="Gene3D" id="3.40.30.10">
    <property type="entry name" value="Glutaredoxin"/>
    <property type="match status" value="1"/>
</dbReference>